<feature type="compositionally biased region" description="Basic and acidic residues" evidence="1">
    <location>
        <begin position="18"/>
        <end position="28"/>
    </location>
</feature>
<gene>
    <name evidence="2" type="ORF">DFE_2737</name>
</gene>
<evidence type="ECO:0000313" key="2">
    <source>
        <dbReference type="EMBL" id="BBD09463.1"/>
    </source>
</evidence>
<evidence type="ECO:0000313" key="3">
    <source>
        <dbReference type="Proteomes" id="UP000269883"/>
    </source>
</evidence>
<dbReference type="Proteomes" id="UP000269883">
    <property type="component" value="Chromosome"/>
</dbReference>
<sequence>MDGRKLPLPRNGFQNRTDPARRKFKAEEEPNLSEGLSDSSISFLPQTVQKPR</sequence>
<accession>A0A2Z6B1Y1</accession>
<protein>
    <submittedName>
        <fullName evidence="2">Uncharacterized protein</fullName>
    </submittedName>
</protein>
<dbReference type="EMBL" id="AP017378">
    <property type="protein sequence ID" value="BBD09463.1"/>
    <property type="molecule type" value="Genomic_DNA"/>
</dbReference>
<name>A0A2Z6B1Y1_9BACT</name>
<evidence type="ECO:0000256" key="1">
    <source>
        <dbReference type="SAM" id="MobiDB-lite"/>
    </source>
</evidence>
<reference evidence="2 3" key="1">
    <citation type="journal article" date="2018" name="Sci. Adv.">
        <title>Multi-heme cytochromes provide a pathway for survival in energy-limited environments.</title>
        <authorList>
            <person name="Deng X."/>
            <person name="Dohmae N."/>
            <person name="Nealson K.H."/>
            <person name="Hashimoto K."/>
            <person name="Okamoto A."/>
        </authorList>
    </citation>
    <scope>NUCLEOTIDE SEQUENCE [LARGE SCALE GENOMIC DNA]</scope>
    <source>
        <strain evidence="2 3">IS5</strain>
    </source>
</reference>
<dbReference type="AlphaFoldDB" id="A0A2Z6B1Y1"/>
<dbReference type="KEGG" id="dfl:DFE_2737"/>
<proteinExistence type="predicted"/>
<feature type="compositionally biased region" description="Polar residues" evidence="1">
    <location>
        <begin position="34"/>
        <end position="52"/>
    </location>
</feature>
<feature type="region of interest" description="Disordered" evidence="1">
    <location>
        <begin position="1"/>
        <end position="52"/>
    </location>
</feature>
<keyword evidence="3" id="KW-1185">Reference proteome</keyword>
<organism evidence="2 3">
    <name type="scientific">Desulfovibrio ferrophilus</name>
    <dbReference type="NCBI Taxonomy" id="241368"/>
    <lineage>
        <taxon>Bacteria</taxon>
        <taxon>Pseudomonadati</taxon>
        <taxon>Thermodesulfobacteriota</taxon>
        <taxon>Desulfovibrionia</taxon>
        <taxon>Desulfovibrionales</taxon>
        <taxon>Desulfovibrionaceae</taxon>
        <taxon>Desulfovibrio</taxon>
    </lineage>
</organism>